<dbReference type="GO" id="GO:0008270">
    <property type="term" value="F:zinc ion binding"/>
    <property type="evidence" value="ECO:0007669"/>
    <property type="project" value="InterPro"/>
</dbReference>
<dbReference type="InterPro" id="IPR001138">
    <property type="entry name" value="Zn2Cys6_DnaBD"/>
</dbReference>
<dbReference type="InterPro" id="IPR007219">
    <property type="entry name" value="XnlR_reg_dom"/>
</dbReference>
<dbReference type="PROSITE" id="PS00463">
    <property type="entry name" value="ZN2_CY6_FUNGAL_1"/>
    <property type="match status" value="1"/>
</dbReference>
<evidence type="ECO:0000256" key="2">
    <source>
        <dbReference type="ARBA" id="ARBA00023242"/>
    </source>
</evidence>
<feature type="domain" description="Zn(2)-C6 fungal-type" evidence="4">
    <location>
        <begin position="8"/>
        <end position="38"/>
    </location>
</feature>
<dbReference type="AlphaFoldDB" id="A0A9P4SIH3"/>
<feature type="non-terminal residue" evidence="5">
    <location>
        <position position="1"/>
    </location>
</feature>
<organism evidence="5 6">
    <name type="scientific">Patellaria atrata CBS 101060</name>
    <dbReference type="NCBI Taxonomy" id="1346257"/>
    <lineage>
        <taxon>Eukaryota</taxon>
        <taxon>Fungi</taxon>
        <taxon>Dikarya</taxon>
        <taxon>Ascomycota</taxon>
        <taxon>Pezizomycotina</taxon>
        <taxon>Dothideomycetes</taxon>
        <taxon>Dothideomycetes incertae sedis</taxon>
        <taxon>Patellariales</taxon>
        <taxon>Patellariaceae</taxon>
        <taxon>Patellaria</taxon>
    </lineage>
</organism>
<reference evidence="5" key="1">
    <citation type="journal article" date="2020" name="Stud. Mycol.">
        <title>101 Dothideomycetes genomes: a test case for predicting lifestyles and emergence of pathogens.</title>
        <authorList>
            <person name="Haridas S."/>
            <person name="Albert R."/>
            <person name="Binder M."/>
            <person name="Bloem J."/>
            <person name="Labutti K."/>
            <person name="Salamov A."/>
            <person name="Andreopoulos B."/>
            <person name="Baker S."/>
            <person name="Barry K."/>
            <person name="Bills G."/>
            <person name="Bluhm B."/>
            <person name="Cannon C."/>
            <person name="Castanera R."/>
            <person name="Culley D."/>
            <person name="Daum C."/>
            <person name="Ezra D."/>
            <person name="Gonzalez J."/>
            <person name="Henrissat B."/>
            <person name="Kuo A."/>
            <person name="Liang C."/>
            <person name="Lipzen A."/>
            <person name="Lutzoni F."/>
            <person name="Magnuson J."/>
            <person name="Mondo S."/>
            <person name="Nolan M."/>
            <person name="Ohm R."/>
            <person name="Pangilinan J."/>
            <person name="Park H.-J."/>
            <person name="Ramirez L."/>
            <person name="Alfaro M."/>
            <person name="Sun H."/>
            <person name="Tritt A."/>
            <person name="Yoshinaga Y."/>
            <person name="Zwiers L.-H."/>
            <person name="Turgeon B."/>
            <person name="Goodwin S."/>
            <person name="Spatafora J."/>
            <person name="Crous P."/>
            <person name="Grigoriev I."/>
        </authorList>
    </citation>
    <scope>NUCLEOTIDE SEQUENCE</scope>
    <source>
        <strain evidence="5">CBS 101060</strain>
    </source>
</reference>
<feature type="non-terminal residue" evidence="5">
    <location>
        <position position="591"/>
    </location>
</feature>
<dbReference type="GO" id="GO:0001080">
    <property type="term" value="P:nitrogen catabolite activation of transcription from RNA polymerase II promoter"/>
    <property type="evidence" value="ECO:0007669"/>
    <property type="project" value="TreeGrafter"/>
</dbReference>
<dbReference type="SMART" id="SM00066">
    <property type="entry name" value="GAL4"/>
    <property type="match status" value="1"/>
</dbReference>
<evidence type="ECO:0000313" key="5">
    <source>
        <dbReference type="EMBL" id="KAF2843293.1"/>
    </source>
</evidence>
<dbReference type="Gene3D" id="4.10.240.10">
    <property type="entry name" value="Zn(2)-C6 fungal-type DNA-binding domain"/>
    <property type="match status" value="1"/>
</dbReference>
<evidence type="ECO:0000256" key="3">
    <source>
        <dbReference type="SAM" id="MobiDB-lite"/>
    </source>
</evidence>
<name>A0A9P4SIH3_9PEZI</name>
<dbReference type="SUPFAM" id="SSF57701">
    <property type="entry name" value="Zn2/Cys6 DNA-binding domain"/>
    <property type="match status" value="1"/>
</dbReference>
<sequence>SKTRPRRPCDSCRKRKSRCEIAEGASSCVLCQFHYQPCTFVENPRPRKRKIPIVSEDEDVRKDTSTEASRVSQISPGAAFPRHDATAISEISSRSVIRQAPPVENYADLKGPSLLKKTLGLQNHRHSRYVGSSSEYEHSLLELDAFNDRDEIPAGVASLRKVSLHDTFILAPDAGTQNHGDEITELDAIETLVAPHGHALITLYFRIVHPSFPILHKKVYLEKYQRTHREFSPPLLAAVYILALQWWSFSDLALLPKPDVPRLEKLGLKTISDVTCRPKLSTIQAGLLLLQRFEGDSWALVTKLVGLGQDLGLQLDCTRWRIPSWERGLRKRLAWALFMQDKWSALVHGRPSHILADDWAVKHVTESDFPENAADEDDEDGSTEVEKGRILFSQMIGLTEILSDILSSFYTIRAEEETRNNAHQGVRWILEKAKPIQIRLKEWFAQLPDCLKMENLKMRKLSSTGYLHLAYYTAEITLHRRIVRLLAHESDPSLVSICRAAAKARLISAMDFVQGLRAEHLQSFWYSASRYCFALIGTFVSLLWVTSTNKEEADFYKNKLEEYRWILRLSSKSAPFLERAISTLATSTGVL</sequence>
<dbReference type="Proteomes" id="UP000799429">
    <property type="component" value="Unassembled WGS sequence"/>
</dbReference>
<feature type="region of interest" description="Disordered" evidence="3">
    <location>
        <begin position="51"/>
        <end position="73"/>
    </location>
</feature>
<dbReference type="OrthoDB" id="2264294at2759"/>
<gene>
    <name evidence="5" type="ORF">M501DRAFT_906725</name>
</gene>
<evidence type="ECO:0000259" key="4">
    <source>
        <dbReference type="PROSITE" id="PS00463"/>
    </source>
</evidence>
<evidence type="ECO:0000256" key="1">
    <source>
        <dbReference type="ARBA" id="ARBA00022723"/>
    </source>
</evidence>
<dbReference type="CDD" id="cd12148">
    <property type="entry name" value="fungal_TF_MHR"/>
    <property type="match status" value="1"/>
</dbReference>
<dbReference type="InterPro" id="IPR036864">
    <property type="entry name" value="Zn2-C6_fun-type_DNA-bd_sf"/>
</dbReference>
<dbReference type="PANTHER" id="PTHR31668:SF4">
    <property type="entry name" value="TRANSCRIPTIONAL ACTIVATOR PROTEIN DAL81"/>
    <property type="match status" value="1"/>
</dbReference>
<keyword evidence="6" id="KW-1185">Reference proteome</keyword>
<dbReference type="GO" id="GO:0006351">
    <property type="term" value="P:DNA-templated transcription"/>
    <property type="evidence" value="ECO:0007669"/>
    <property type="project" value="InterPro"/>
</dbReference>
<evidence type="ECO:0000313" key="6">
    <source>
        <dbReference type="Proteomes" id="UP000799429"/>
    </source>
</evidence>
<comment type="caution">
    <text evidence="5">The sequence shown here is derived from an EMBL/GenBank/DDBJ whole genome shotgun (WGS) entry which is preliminary data.</text>
</comment>
<dbReference type="GO" id="GO:0003677">
    <property type="term" value="F:DNA binding"/>
    <property type="evidence" value="ECO:0007669"/>
    <property type="project" value="InterPro"/>
</dbReference>
<dbReference type="PANTHER" id="PTHR31668">
    <property type="entry name" value="GLUCOSE TRANSPORT TRANSCRIPTION REGULATOR RGT1-RELATED-RELATED"/>
    <property type="match status" value="1"/>
</dbReference>
<proteinExistence type="predicted"/>
<accession>A0A9P4SIH3</accession>
<dbReference type="GO" id="GO:0005634">
    <property type="term" value="C:nucleus"/>
    <property type="evidence" value="ECO:0007669"/>
    <property type="project" value="TreeGrafter"/>
</dbReference>
<dbReference type="CDD" id="cd00067">
    <property type="entry name" value="GAL4"/>
    <property type="match status" value="1"/>
</dbReference>
<dbReference type="EMBL" id="MU006089">
    <property type="protein sequence ID" value="KAF2843293.1"/>
    <property type="molecule type" value="Genomic_DNA"/>
</dbReference>
<dbReference type="Pfam" id="PF04082">
    <property type="entry name" value="Fungal_trans"/>
    <property type="match status" value="1"/>
</dbReference>
<protein>
    <recommendedName>
        <fullName evidence="4">Zn(2)-C6 fungal-type domain-containing protein</fullName>
    </recommendedName>
</protein>
<dbReference type="SMART" id="SM00906">
    <property type="entry name" value="Fungal_trans"/>
    <property type="match status" value="1"/>
</dbReference>
<keyword evidence="1" id="KW-0479">Metal-binding</keyword>
<dbReference type="GO" id="GO:0000981">
    <property type="term" value="F:DNA-binding transcription factor activity, RNA polymerase II-specific"/>
    <property type="evidence" value="ECO:0007669"/>
    <property type="project" value="InterPro"/>
</dbReference>
<dbReference type="InterPro" id="IPR050797">
    <property type="entry name" value="Carb_Metab_Trans_Reg"/>
</dbReference>
<keyword evidence="2" id="KW-0539">Nucleus</keyword>